<feature type="compositionally biased region" description="Acidic residues" evidence="1">
    <location>
        <begin position="338"/>
        <end position="353"/>
    </location>
</feature>
<dbReference type="InterPro" id="IPR054289">
    <property type="entry name" value="DUF7025"/>
</dbReference>
<gene>
    <name evidence="3" type="ORF">LTR84_009558</name>
</gene>
<protein>
    <recommendedName>
        <fullName evidence="2">AAA+ ATPase domain-containing protein</fullName>
    </recommendedName>
</protein>
<evidence type="ECO:0000313" key="3">
    <source>
        <dbReference type="EMBL" id="KAK5045225.1"/>
    </source>
</evidence>
<dbReference type="Gene3D" id="3.40.50.300">
    <property type="entry name" value="P-loop containing nucleotide triphosphate hydrolases"/>
    <property type="match status" value="1"/>
</dbReference>
<dbReference type="GeneID" id="89977717"/>
<dbReference type="Proteomes" id="UP001358417">
    <property type="component" value="Unassembled WGS sequence"/>
</dbReference>
<dbReference type="Pfam" id="PF23232">
    <property type="entry name" value="AAA_lid_13"/>
    <property type="match status" value="1"/>
</dbReference>
<dbReference type="PANTHER" id="PTHR46411">
    <property type="entry name" value="FAMILY ATPASE, PUTATIVE-RELATED"/>
    <property type="match status" value="1"/>
</dbReference>
<dbReference type="RefSeq" id="XP_064700861.1">
    <property type="nucleotide sequence ID" value="XM_064853098.1"/>
</dbReference>
<feature type="region of interest" description="Disordered" evidence="1">
    <location>
        <begin position="1"/>
        <end position="21"/>
    </location>
</feature>
<dbReference type="InterPro" id="IPR003959">
    <property type="entry name" value="ATPase_AAA_core"/>
</dbReference>
<name>A0AAV9MWY9_9EURO</name>
<evidence type="ECO:0000259" key="2">
    <source>
        <dbReference type="SMART" id="SM00382"/>
    </source>
</evidence>
<dbReference type="PANTHER" id="PTHR46411:SF4">
    <property type="entry name" value="AAA+ ATPASE DOMAIN-CONTAINING PROTEIN"/>
    <property type="match status" value="1"/>
</dbReference>
<dbReference type="InterPro" id="IPR027417">
    <property type="entry name" value="P-loop_NTPase"/>
</dbReference>
<proteinExistence type="predicted"/>
<dbReference type="SUPFAM" id="SSF52540">
    <property type="entry name" value="P-loop containing nucleoside triphosphate hydrolases"/>
    <property type="match status" value="1"/>
</dbReference>
<dbReference type="AlphaFoldDB" id="A0AAV9MWY9"/>
<comment type="caution">
    <text evidence="3">The sequence shown here is derived from an EMBL/GenBank/DDBJ whole genome shotgun (WGS) entry which is preliminary data.</text>
</comment>
<organism evidence="3 4">
    <name type="scientific">Exophiala bonariae</name>
    <dbReference type="NCBI Taxonomy" id="1690606"/>
    <lineage>
        <taxon>Eukaryota</taxon>
        <taxon>Fungi</taxon>
        <taxon>Dikarya</taxon>
        <taxon>Ascomycota</taxon>
        <taxon>Pezizomycotina</taxon>
        <taxon>Eurotiomycetes</taxon>
        <taxon>Chaetothyriomycetidae</taxon>
        <taxon>Chaetothyriales</taxon>
        <taxon>Herpotrichiellaceae</taxon>
        <taxon>Exophiala</taxon>
    </lineage>
</organism>
<sequence length="974" mass="110506">MAPRVGTFRVPPQPSYTTAIDPLDLDYPLGGVADERPGLESDDEITAFTSRFRKASKTPRNGSAADVVFARSDFDDLRATVEQLGSQMSSIADVLRQNLGSIGAGAIGGSLPVQFDLPTIDSFKKPTSNKKPKKPRVSPDIVYSAEVYPHDAPGRTQSQSAKVIKSKFPISARQSRRREKLTKQLEDAYTTGDLPVFDVHKYLSGAKIGRFGPRAVAASGSSSSDSDNSSYDSYRYDDNLNIRYDDRYDPSGRRANNILNGSFEIVQDGGTLLHIYSPHVIRAIESVAGNFPGIARDTRSLIVPEPFCALLYFRDELLQGDAIDLASQDAQPTVNGDADSDATDSEASDDEEVTREDALIHMKLLYSFLDPHCLSDMLREKSRWQRPTPVCTFEWLWLMFPPGELIYEGGTTDIEMMQAYQVKSFSLEGPFKYDDDDKPIVNTRRLRRRDKMSAGHSIKRLNIRVAYRTHDGRRATLKTKLFVVHPFKGERNINELEIYPAKYFKDPDGATRKRLVERGRRYQNLASRGQFDYHGDTFSGVRRRLDTRIVVDLETYFYAPKATAARPIDAEDEPLYGSRGRPPLYPEADRSVYDDSASDVGYRTYRRPGRSADRWRGRAPKTFQSTSSNKKLKLVANEELPEEQYLICVPTIQAYILQERLWETLAVGSISECVYNERLLDELQISNEARRLVQALSRNYTNKLKNLNSKDGSNEDQQAPWTSDFMPNKGGGQIILLHGKPGVGKTTTAECIAELSHRPLLTITCGDLGTHAYDIQRELERWLHLGTLWNCVLLFDESDVFLESRTHGDIYRNSIVSVFLRAIEYHTGLMFLTTNRIGSFDEAILSRIHAVLHLPNLSIENRREIWDTSFRKLADERPMIKVDFAVMNYAYNDERIQKLDWNGREIRNAFNTMIALAEWDAQHNDKYTKDGKVLVTRMHLEEVATMSGTFKEYLEELRGMTEDDHMKTQGIRGK</sequence>
<dbReference type="EMBL" id="JAVRRD010000039">
    <property type="protein sequence ID" value="KAK5045225.1"/>
    <property type="molecule type" value="Genomic_DNA"/>
</dbReference>
<evidence type="ECO:0000313" key="4">
    <source>
        <dbReference type="Proteomes" id="UP001358417"/>
    </source>
</evidence>
<keyword evidence="4" id="KW-1185">Reference proteome</keyword>
<feature type="region of interest" description="Disordered" evidence="1">
    <location>
        <begin position="150"/>
        <end position="179"/>
    </location>
</feature>
<dbReference type="GO" id="GO:0005524">
    <property type="term" value="F:ATP binding"/>
    <property type="evidence" value="ECO:0007669"/>
    <property type="project" value="InterPro"/>
</dbReference>
<dbReference type="Pfam" id="PF00004">
    <property type="entry name" value="AAA"/>
    <property type="match status" value="1"/>
</dbReference>
<dbReference type="InterPro" id="IPR003593">
    <property type="entry name" value="AAA+_ATPase"/>
</dbReference>
<evidence type="ECO:0000256" key="1">
    <source>
        <dbReference type="SAM" id="MobiDB-lite"/>
    </source>
</evidence>
<accession>A0AAV9MWY9</accession>
<feature type="domain" description="AAA+ ATPase" evidence="2">
    <location>
        <begin position="731"/>
        <end position="858"/>
    </location>
</feature>
<dbReference type="InterPro" id="IPR056599">
    <property type="entry name" value="AAA_lid_fung"/>
</dbReference>
<dbReference type="SMART" id="SM00382">
    <property type="entry name" value="AAA"/>
    <property type="match status" value="1"/>
</dbReference>
<reference evidence="3 4" key="1">
    <citation type="submission" date="2023-08" db="EMBL/GenBank/DDBJ databases">
        <title>Black Yeasts Isolated from many extreme environments.</title>
        <authorList>
            <person name="Coleine C."/>
            <person name="Stajich J.E."/>
            <person name="Selbmann L."/>
        </authorList>
    </citation>
    <scope>NUCLEOTIDE SEQUENCE [LARGE SCALE GENOMIC DNA]</scope>
    <source>
        <strain evidence="3 4">CCFEE 5792</strain>
    </source>
</reference>
<feature type="region of interest" description="Disordered" evidence="1">
    <location>
        <begin position="328"/>
        <end position="353"/>
    </location>
</feature>
<dbReference type="GO" id="GO:0016887">
    <property type="term" value="F:ATP hydrolysis activity"/>
    <property type="evidence" value="ECO:0007669"/>
    <property type="project" value="InterPro"/>
</dbReference>
<dbReference type="Pfam" id="PF22942">
    <property type="entry name" value="DUF7025"/>
    <property type="match status" value="1"/>
</dbReference>